<dbReference type="RefSeq" id="XP_004944206.1">
    <property type="nucleotide sequence ID" value="XM_004944149.5"/>
</dbReference>
<sequence>MDREWKLLLQDIAIIRCCKSECLLPSLGIYRYQRLVGIVTEWMINGSLHSLIHKHQLYPDLPFPLLIRILSDVAEGLHYLHSLLPADCHCRLKPSNVLLDAQYRARITDYGLTNWRHQKQRSDLQNCQRKCQDLVYIAPEILEGSPSSQEGDIDSFGILCWESIGRQKTFEGQTNRLGALTGICNSLQPANSEKFVPSNLPKGNRLLHFITLCCHQEPDYRPHAAESVELLNGILTSISKKEISTAVYNLMHAKETAINVCKGSEVYTLQTGIQNSEVICQQKLSQVMSKKIPPVVQSLSPILLGSSTNTARRENILQADLTNPITQDSTKKGRENCQRKDPPLTLKHSPQTMHPEQPVTGPCCKGNCSQILASQRGTILSCMTEGRLNHILDILRSQQMLSRIDYETIISYPTVTSRARALLDICLCLGEKAAQVVVTVLTVNKCSPLARGSHCIGWPETNRLLL</sequence>
<dbReference type="InterPro" id="IPR001315">
    <property type="entry name" value="CARD"/>
</dbReference>
<dbReference type="RefSeq" id="XP_040536973.1">
    <property type="nucleotide sequence ID" value="XM_040681039.2"/>
</dbReference>
<dbReference type="OMA" id="HCMTEGR"/>
<reference evidence="4" key="2">
    <citation type="submission" date="2025-08" db="UniProtKB">
        <authorList>
            <consortium name="Ensembl"/>
        </authorList>
    </citation>
    <scope>IDENTIFICATION</scope>
    <source>
        <strain evidence="4">broiler</strain>
    </source>
</reference>
<evidence type="ECO:0000259" key="3">
    <source>
        <dbReference type="PROSITE" id="PS50209"/>
    </source>
</evidence>
<evidence type="ECO:0000313" key="5">
    <source>
        <dbReference type="Proteomes" id="UP000000539"/>
    </source>
</evidence>
<accession>A0A8V1A792</accession>
<organism evidence="4 5">
    <name type="scientific">Gallus gallus</name>
    <name type="common">Chicken</name>
    <dbReference type="NCBI Taxonomy" id="9031"/>
    <lineage>
        <taxon>Eukaryota</taxon>
        <taxon>Metazoa</taxon>
        <taxon>Chordata</taxon>
        <taxon>Craniata</taxon>
        <taxon>Vertebrata</taxon>
        <taxon>Euteleostomi</taxon>
        <taxon>Archelosauria</taxon>
        <taxon>Archosauria</taxon>
        <taxon>Dinosauria</taxon>
        <taxon>Saurischia</taxon>
        <taxon>Theropoda</taxon>
        <taxon>Coelurosauria</taxon>
        <taxon>Aves</taxon>
        <taxon>Neognathae</taxon>
        <taxon>Galloanserae</taxon>
        <taxon>Galliformes</taxon>
        <taxon>Phasianidae</taxon>
        <taxon>Phasianinae</taxon>
        <taxon>Gallus</taxon>
    </lineage>
</organism>
<dbReference type="Proteomes" id="UP000000539">
    <property type="component" value="Chromosome 11"/>
</dbReference>
<dbReference type="InterPro" id="IPR000719">
    <property type="entry name" value="Prot_kinase_dom"/>
</dbReference>
<dbReference type="PANTHER" id="PTHR44329">
    <property type="entry name" value="SERINE/THREONINE-PROTEIN KINASE TNNI3K-RELATED"/>
    <property type="match status" value="1"/>
</dbReference>
<dbReference type="InterPro" id="IPR051681">
    <property type="entry name" value="Ser/Thr_Kinases-Pseudokinases"/>
</dbReference>
<dbReference type="SUPFAM" id="SSF47986">
    <property type="entry name" value="DEATH domain"/>
    <property type="match status" value="1"/>
</dbReference>
<evidence type="ECO:0000256" key="1">
    <source>
        <dbReference type="SAM" id="MobiDB-lite"/>
    </source>
</evidence>
<dbReference type="Pfam" id="PF00619">
    <property type="entry name" value="CARD"/>
    <property type="match status" value="1"/>
</dbReference>
<dbReference type="AlphaFoldDB" id="A0A8V1A792"/>
<keyword evidence="5" id="KW-1185">Reference proteome</keyword>
<reference evidence="4" key="1">
    <citation type="submission" date="2020-11" db="EMBL/GenBank/DDBJ databases">
        <title>Gallus gallus (Chicken) genome, bGalGal1, GRCg7b, maternal haplotype autosomes + Z &amp; W.</title>
        <authorList>
            <person name="Warren W."/>
            <person name="Formenti G."/>
            <person name="Fedrigo O."/>
            <person name="Haase B."/>
            <person name="Mountcastle J."/>
            <person name="Balacco J."/>
            <person name="Tracey A."/>
            <person name="Schneider V."/>
            <person name="Okimoto R."/>
            <person name="Cheng H."/>
            <person name="Hawken R."/>
            <person name="Howe K."/>
            <person name="Jarvis E.D."/>
        </authorList>
    </citation>
    <scope>NUCLEOTIDE SEQUENCE [LARGE SCALE GENOMIC DNA]</scope>
    <source>
        <strain evidence="4">Broiler</strain>
    </source>
</reference>
<feature type="domain" description="CARD" evidence="3">
    <location>
        <begin position="370"/>
        <end position="441"/>
    </location>
</feature>
<dbReference type="CTD" id="11035"/>
<dbReference type="PROSITE" id="PS50011">
    <property type="entry name" value="PROTEIN_KINASE_DOM"/>
    <property type="match status" value="1"/>
</dbReference>
<dbReference type="GeneTree" id="ENSGT00940000156113"/>
<dbReference type="GO" id="GO:0004672">
    <property type="term" value="F:protein kinase activity"/>
    <property type="evidence" value="ECO:0007669"/>
    <property type="project" value="InterPro"/>
</dbReference>
<evidence type="ECO:0000313" key="4">
    <source>
        <dbReference type="Ensembl" id="ENSGALP00010037217.1"/>
    </source>
</evidence>
<dbReference type="GO" id="GO:0042981">
    <property type="term" value="P:regulation of apoptotic process"/>
    <property type="evidence" value="ECO:0007669"/>
    <property type="project" value="InterPro"/>
</dbReference>
<dbReference type="InterPro" id="IPR011009">
    <property type="entry name" value="Kinase-like_dom_sf"/>
</dbReference>
<feature type="compositionally biased region" description="Basic and acidic residues" evidence="1">
    <location>
        <begin position="329"/>
        <end position="342"/>
    </location>
</feature>
<dbReference type="GeneID" id="415708"/>
<dbReference type="SMR" id="A0A8V1A792"/>
<dbReference type="Gene3D" id="1.10.533.10">
    <property type="entry name" value="Death Domain, Fas"/>
    <property type="match status" value="1"/>
</dbReference>
<dbReference type="FunCoup" id="A0A8V1A792">
    <property type="interactions" value="251"/>
</dbReference>
<protein>
    <submittedName>
        <fullName evidence="4">Receptor interacting serine/threonine kinase 3</fullName>
    </submittedName>
</protein>
<feature type="domain" description="Protein kinase" evidence="2">
    <location>
        <begin position="1"/>
        <end position="235"/>
    </location>
</feature>
<name>A0A8V1A792_CHICK</name>
<dbReference type="InterPro" id="IPR011029">
    <property type="entry name" value="DEATH-like_dom_sf"/>
</dbReference>
<dbReference type="Ensembl" id="ENSGALT00010060458.1">
    <property type="protein sequence ID" value="ENSGALP00010037217.1"/>
    <property type="gene ID" value="ENSGALG00010024764.1"/>
</dbReference>
<dbReference type="PROSITE" id="PS50209">
    <property type="entry name" value="CARD"/>
    <property type="match status" value="1"/>
</dbReference>
<gene>
    <name evidence="4" type="primary">RIPK3</name>
</gene>
<dbReference type="Pfam" id="PF00069">
    <property type="entry name" value="Pkinase"/>
    <property type="match status" value="1"/>
</dbReference>
<dbReference type="Gene3D" id="1.10.510.10">
    <property type="entry name" value="Transferase(Phosphotransferase) domain 1"/>
    <property type="match status" value="1"/>
</dbReference>
<proteinExistence type="predicted"/>
<reference evidence="4" key="3">
    <citation type="submission" date="2025-09" db="UniProtKB">
        <authorList>
            <consortium name="Ensembl"/>
        </authorList>
    </citation>
    <scope>IDENTIFICATION</scope>
    <source>
        <strain evidence="4">broiler</strain>
    </source>
</reference>
<dbReference type="SUPFAM" id="SSF56112">
    <property type="entry name" value="Protein kinase-like (PK-like)"/>
    <property type="match status" value="1"/>
</dbReference>
<dbReference type="GO" id="GO:0005524">
    <property type="term" value="F:ATP binding"/>
    <property type="evidence" value="ECO:0007669"/>
    <property type="project" value="InterPro"/>
</dbReference>
<dbReference type="OrthoDB" id="4062651at2759"/>
<evidence type="ECO:0000259" key="2">
    <source>
        <dbReference type="PROSITE" id="PS50011"/>
    </source>
</evidence>
<dbReference type="PANTHER" id="PTHR44329:SF143">
    <property type="entry name" value="RECEPTOR INTERACTING SERINE_THREONINE KINASE 2"/>
    <property type="match status" value="1"/>
</dbReference>
<feature type="region of interest" description="Disordered" evidence="1">
    <location>
        <begin position="326"/>
        <end position="356"/>
    </location>
</feature>